<proteinExistence type="predicted"/>
<feature type="non-terminal residue" evidence="2">
    <location>
        <position position="1"/>
    </location>
</feature>
<gene>
    <name evidence="2" type="ORF">Celaphus_00012783</name>
</gene>
<comment type="caution">
    <text evidence="2">The sequence shown here is derived from an EMBL/GenBank/DDBJ whole genome shotgun (WGS) entry which is preliminary data.</text>
</comment>
<evidence type="ECO:0000256" key="1">
    <source>
        <dbReference type="SAM" id="MobiDB-lite"/>
    </source>
</evidence>
<organism evidence="2 3">
    <name type="scientific">Cervus elaphus hippelaphus</name>
    <name type="common">European red deer</name>
    <dbReference type="NCBI Taxonomy" id="46360"/>
    <lineage>
        <taxon>Eukaryota</taxon>
        <taxon>Metazoa</taxon>
        <taxon>Chordata</taxon>
        <taxon>Craniata</taxon>
        <taxon>Vertebrata</taxon>
        <taxon>Euteleostomi</taxon>
        <taxon>Mammalia</taxon>
        <taxon>Eutheria</taxon>
        <taxon>Laurasiatheria</taxon>
        <taxon>Artiodactyla</taxon>
        <taxon>Ruminantia</taxon>
        <taxon>Pecora</taxon>
        <taxon>Cervidae</taxon>
        <taxon>Cervinae</taxon>
        <taxon>Cervus</taxon>
    </lineage>
</organism>
<evidence type="ECO:0000313" key="2">
    <source>
        <dbReference type="EMBL" id="OWK05771.1"/>
    </source>
</evidence>
<feature type="compositionally biased region" description="Gly residues" evidence="1">
    <location>
        <begin position="53"/>
        <end position="66"/>
    </location>
</feature>
<keyword evidence="3" id="KW-1185">Reference proteome</keyword>
<evidence type="ECO:0000313" key="3">
    <source>
        <dbReference type="Proteomes" id="UP000242450"/>
    </source>
</evidence>
<name>A0A212CIF1_CEREH</name>
<feature type="non-terminal residue" evidence="2">
    <location>
        <position position="66"/>
    </location>
</feature>
<dbReference type="AlphaFoldDB" id="A0A212CIF1"/>
<protein>
    <submittedName>
        <fullName evidence="2">Uncharacterized protein</fullName>
    </submittedName>
</protein>
<accession>A0A212CIF1</accession>
<sequence length="66" mass="7175">VIVESQGHQEKKEIEEIGGILELIVSSKALREKREGVDTRVYVENRGPRGRQGPPGGFGEKGFVGA</sequence>
<dbReference type="Proteomes" id="UP000242450">
    <property type="component" value="Chromosome 19"/>
</dbReference>
<dbReference type="EMBL" id="MKHE01000019">
    <property type="protein sequence ID" value="OWK05771.1"/>
    <property type="molecule type" value="Genomic_DNA"/>
</dbReference>
<reference evidence="2 3" key="1">
    <citation type="journal article" date="2018" name="Mol. Genet. Genomics">
        <title>The red deer Cervus elaphus genome CerEla1.0: sequencing, annotating, genes, and chromosomes.</title>
        <authorList>
            <person name="Bana N.A."/>
            <person name="Nyiri A."/>
            <person name="Nagy J."/>
            <person name="Frank K."/>
            <person name="Nagy T."/>
            <person name="Steger V."/>
            <person name="Schiller M."/>
            <person name="Lakatos P."/>
            <person name="Sugar L."/>
            <person name="Horn P."/>
            <person name="Barta E."/>
            <person name="Orosz L."/>
        </authorList>
    </citation>
    <scope>NUCLEOTIDE SEQUENCE [LARGE SCALE GENOMIC DNA]</scope>
    <source>
        <strain evidence="2">Hungarian</strain>
    </source>
</reference>
<feature type="region of interest" description="Disordered" evidence="1">
    <location>
        <begin position="43"/>
        <end position="66"/>
    </location>
</feature>